<dbReference type="Gene3D" id="3.90.79.10">
    <property type="entry name" value="Nucleoside Triphosphate Pyrophosphohydrolase"/>
    <property type="match status" value="1"/>
</dbReference>
<evidence type="ECO:0000256" key="2">
    <source>
        <dbReference type="ARBA" id="ARBA00005582"/>
    </source>
</evidence>
<keyword evidence="14" id="KW-1185">Reference proteome</keyword>
<dbReference type="Pfam" id="PF00293">
    <property type="entry name" value="NUDIX"/>
    <property type="match status" value="1"/>
</dbReference>
<dbReference type="InterPro" id="IPR000086">
    <property type="entry name" value="NUDIX_hydrolase_dom"/>
</dbReference>
<gene>
    <name evidence="13" type="ORF">HMPREF0216_00103</name>
</gene>
<keyword evidence="7" id="KW-0378">Hydrolase</keyword>
<dbReference type="STRING" id="545697.HMPREF0216_00103"/>
<keyword evidence="9" id="KW-0234">DNA repair</keyword>
<comment type="similarity">
    <text evidence="2">Belongs to the Nudix hydrolase family.</text>
</comment>
<evidence type="ECO:0000256" key="5">
    <source>
        <dbReference type="ARBA" id="ARBA00022723"/>
    </source>
</evidence>
<evidence type="ECO:0000256" key="10">
    <source>
        <dbReference type="ARBA" id="ARBA00035861"/>
    </source>
</evidence>
<accession>L1QPS4</accession>
<dbReference type="GO" id="GO:0044716">
    <property type="term" value="F:8-oxo-GDP phosphatase activity"/>
    <property type="evidence" value="ECO:0007669"/>
    <property type="project" value="TreeGrafter"/>
</dbReference>
<dbReference type="SUPFAM" id="SSF55811">
    <property type="entry name" value="Nudix"/>
    <property type="match status" value="1"/>
</dbReference>
<keyword evidence="3" id="KW-0515">Mutator protein</keyword>
<evidence type="ECO:0000256" key="4">
    <source>
        <dbReference type="ARBA" id="ARBA00022705"/>
    </source>
</evidence>
<dbReference type="GO" id="GO:0008413">
    <property type="term" value="F:8-oxo-7,8-dihydroguanosine triphosphate pyrophosphatase activity"/>
    <property type="evidence" value="ECO:0007669"/>
    <property type="project" value="TreeGrafter"/>
</dbReference>
<dbReference type="PATRIC" id="fig|545697.3.peg.103"/>
<comment type="caution">
    <text evidence="13">The sequence shown here is derived from an EMBL/GenBank/DDBJ whole genome shotgun (WGS) entry which is preliminary data.</text>
</comment>
<evidence type="ECO:0000256" key="6">
    <source>
        <dbReference type="ARBA" id="ARBA00022763"/>
    </source>
</evidence>
<comment type="cofactor">
    <cofactor evidence="1">
        <name>Mg(2+)</name>
        <dbReference type="ChEBI" id="CHEBI:18420"/>
    </cofactor>
</comment>
<dbReference type="InterPro" id="IPR047127">
    <property type="entry name" value="MutT-like"/>
</dbReference>
<dbReference type="PANTHER" id="PTHR47707:SF1">
    <property type="entry name" value="NUDIX HYDROLASE FAMILY PROTEIN"/>
    <property type="match status" value="1"/>
</dbReference>
<evidence type="ECO:0000313" key="13">
    <source>
        <dbReference type="EMBL" id="EKY29695.1"/>
    </source>
</evidence>
<comment type="catalytic activity">
    <reaction evidence="10">
        <text>8-oxo-dGTP + H2O = 8-oxo-dGMP + diphosphate + H(+)</text>
        <dbReference type="Rhea" id="RHEA:31575"/>
        <dbReference type="ChEBI" id="CHEBI:15377"/>
        <dbReference type="ChEBI" id="CHEBI:15378"/>
        <dbReference type="ChEBI" id="CHEBI:33019"/>
        <dbReference type="ChEBI" id="CHEBI:63224"/>
        <dbReference type="ChEBI" id="CHEBI:77896"/>
        <dbReference type="EC" id="3.6.1.55"/>
    </reaction>
</comment>
<dbReference type="GO" id="GO:0035539">
    <property type="term" value="F:8-oxo-7,8-dihydrodeoxyguanosine triphosphate pyrophosphatase activity"/>
    <property type="evidence" value="ECO:0007669"/>
    <property type="project" value="UniProtKB-EC"/>
</dbReference>
<evidence type="ECO:0000313" key="14">
    <source>
        <dbReference type="Proteomes" id="UP000010420"/>
    </source>
</evidence>
<name>L1QPS4_9CLOT</name>
<dbReference type="GO" id="GO:0044715">
    <property type="term" value="F:8-oxo-dGDP phosphatase activity"/>
    <property type="evidence" value="ECO:0007669"/>
    <property type="project" value="TreeGrafter"/>
</dbReference>
<proteinExistence type="inferred from homology"/>
<dbReference type="GO" id="GO:0006281">
    <property type="term" value="P:DNA repair"/>
    <property type="evidence" value="ECO:0007669"/>
    <property type="project" value="UniProtKB-KW"/>
</dbReference>
<dbReference type="CDD" id="cd03425">
    <property type="entry name" value="NUDIX_MutT_NudA_like"/>
    <property type="match status" value="1"/>
</dbReference>
<dbReference type="AlphaFoldDB" id="L1QPS4"/>
<organism evidence="13 14">
    <name type="scientific">Clostridium celatum DSM 1785</name>
    <dbReference type="NCBI Taxonomy" id="545697"/>
    <lineage>
        <taxon>Bacteria</taxon>
        <taxon>Bacillati</taxon>
        <taxon>Bacillota</taxon>
        <taxon>Clostridia</taxon>
        <taxon>Eubacteriales</taxon>
        <taxon>Clostridiaceae</taxon>
        <taxon>Clostridium</taxon>
    </lineage>
</organism>
<dbReference type="EC" id="3.6.1.55" evidence="11"/>
<keyword evidence="6" id="KW-0227">DNA damage</keyword>
<evidence type="ECO:0000256" key="11">
    <source>
        <dbReference type="ARBA" id="ARBA00038905"/>
    </source>
</evidence>
<reference evidence="13 14" key="1">
    <citation type="submission" date="2012-05" db="EMBL/GenBank/DDBJ databases">
        <authorList>
            <person name="Weinstock G."/>
            <person name="Sodergren E."/>
            <person name="Lobos E.A."/>
            <person name="Fulton L."/>
            <person name="Fulton R."/>
            <person name="Courtney L."/>
            <person name="Fronick C."/>
            <person name="O'Laughlin M."/>
            <person name="Godfrey J."/>
            <person name="Wilson R.M."/>
            <person name="Miner T."/>
            <person name="Farmer C."/>
            <person name="Delehaunty K."/>
            <person name="Cordes M."/>
            <person name="Minx P."/>
            <person name="Tomlinson C."/>
            <person name="Chen J."/>
            <person name="Wollam A."/>
            <person name="Pepin K.H."/>
            <person name="Bhonagiri V."/>
            <person name="Zhang X."/>
            <person name="Suruliraj S."/>
            <person name="Warren W."/>
            <person name="Mitreva M."/>
            <person name="Mardis E.R."/>
            <person name="Wilson R.K."/>
        </authorList>
    </citation>
    <scope>NUCLEOTIDE SEQUENCE [LARGE SCALE GENOMIC DNA]</scope>
    <source>
        <strain evidence="13 14">DSM 1785</strain>
    </source>
</reference>
<dbReference type="InterPro" id="IPR020476">
    <property type="entry name" value="Nudix_hydrolase"/>
</dbReference>
<dbReference type="eggNOG" id="COG1051">
    <property type="taxonomic scope" value="Bacteria"/>
</dbReference>
<evidence type="ECO:0000256" key="8">
    <source>
        <dbReference type="ARBA" id="ARBA00022842"/>
    </source>
</evidence>
<dbReference type="EMBL" id="AMEZ01000003">
    <property type="protein sequence ID" value="EKY29695.1"/>
    <property type="molecule type" value="Genomic_DNA"/>
</dbReference>
<dbReference type="HOGENOM" id="CLU_037162_19_1_9"/>
<evidence type="ECO:0000259" key="12">
    <source>
        <dbReference type="PROSITE" id="PS51462"/>
    </source>
</evidence>
<evidence type="ECO:0000256" key="1">
    <source>
        <dbReference type="ARBA" id="ARBA00001946"/>
    </source>
</evidence>
<dbReference type="GO" id="GO:0046872">
    <property type="term" value="F:metal ion binding"/>
    <property type="evidence" value="ECO:0007669"/>
    <property type="project" value="UniProtKB-KW"/>
</dbReference>
<dbReference type="InterPro" id="IPR015797">
    <property type="entry name" value="NUDIX_hydrolase-like_dom_sf"/>
</dbReference>
<feature type="domain" description="Nudix hydrolase" evidence="12">
    <location>
        <begin position="13"/>
        <end position="140"/>
    </location>
</feature>
<dbReference type="PROSITE" id="PS51462">
    <property type="entry name" value="NUDIX"/>
    <property type="match status" value="1"/>
</dbReference>
<keyword evidence="4" id="KW-0235">DNA replication</keyword>
<sequence>MILKRVTFKEKQMKKIEVVAAVIKKDEKIFISKRNYGEFIDMWEFPGGKIEIGESKEEALIREIKEELELDINNLEYLTTVEYDYKTFYLTMHCYTCEICGGTLNLKVHNDAKWVTIAELDNQKWIPADIDIVEAIKKRN</sequence>
<evidence type="ECO:0000256" key="7">
    <source>
        <dbReference type="ARBA" id="ARBA00022801"/>
    </source>
</evidence>
<keyword evidence="5" id="KW-0479">Metal-binding</keyword>
<dbReference type="GO" id="GO:0006260">
    <property type="term" value="P:DNA replication"/>
    <property type="evidence" value="ECO:0007669"/>
    <property type="project" value="UniProtKB-KW"/>
</dbReference>
<dbReference type="Proteomes" id="UP000010420">
    <property type="component" value="Unassembled WGS sequence"/>
</dbReference>
<dbReference type="PRINTS" id="PR00502">
    <property type="entry name" value="NUDIXFAMILY"/>
</dbReference>
<evidence type="ECO:0000256" key="3">
    <source>
        <dbReference type="ARBA" id="ARBA00022457"/>
    </source>
</evidence>
<dbReference type="PANTHER" id="PTHR47707">
    <property type="entry name" value="8-OXO-DGTP DIPHOSPHATASE"/>
    <property type="match status" value="1"/>
</dbReference>
<evidence type="ECO:0000256" key="9">
    <source>
        <dbReference type="ARBA" id="ARBA00023204"/>
    </source>
</evidence>
<protein>
    <recommendedName>
        <fullName evidence="11">8-oxo-dGTP diphosphatase</fullName>
        <ecNumber evidence="11">3.6.1.55</ecNumber>
    </recommendedName>
</protein>
<keyword evidence="8" id="KW-0460">Magnesium</keyword>